<dbReference type="GO" id="GO:0008295">
    <property type="term" value="P:spermidine biosynthetic process"/>
    <property type="evidence" value="ECO:0007669"/>
    <property type="project" value="UniProtKB-KW"/>
</dbReference>
<dbReference type="AlphaFoldDB" id="A0A1F4VJZ1"/>
<evidence type="ECO:0000256" key="5">
    <source>
        <dbReference type="ARBA" id="ARBA00023115"/>
    </source>
</evidence>
<dbReference type="GO" id="GO:0005829">
    <property type="term" value="C:cytosol"/>
    <property type="evidence" value="ECO:0007669"/>
    <property type="project" value="TreeGrafter"/>
</dbReference>
<organism evidence="10 11">
    <name type="scientific">candidate division WWE3 bacterium RIFCSPLOWO2_12_FULL_36_10</name>
    <dbReference type="NCBI Taxonomy" id="1802630"/>
    <lineage>
        <taxon>Bacteria</taxon>
        <taxon>Katanobacteria</taxon>
    </lineage>
</organism>
<comment type="caution">
    <text evidence="10">The sequence shown here is derived from an EMBL/GenBank/DDBJ whole genome shotgun (WGS) entry which is preliminary data.</text>
</comment>
<proteinExistence type="predicted"/>
<keyword evidence="9" id="KW-0670">Pyruvate</keyword>
<evidence type="ECO:0000313" key="10">
    <source>
        <dbReference type="EMBL" id="OGC57636.1"/>
    </source>
</evidence>
<gene>
    <name evidence="10" type="ORF">A3H26_02895</name>
</gene>
<evidence type="ECO:0000256" key="1">
    <source>
        <dbReference type="ARBA" id="ARBA00001928"/>
    </source>
</evidence>
<keyword evidence="8" id="KW-0704">Schiff base</keyword>
<evidence type="ECO:0000256" key="9">
    <source>
        <dbReference type="ARBA" id="ARBA00023317"/>
    </source>
</evidence>
<sequence length="145" mass="16562">MKNTKTLRKRAKVGTIKFGNHLIFDGYNCDHRRLDNEKHIIKVLNDLVKIAKMKKISEPVIIKADGNEALGGKDPGGFSAFVMIQESHISIHTFTRRKFLTVDVYTCKEFEAQPVIDYLIDAFKVKDSDILKIDRGLKYPAKNLI</sequence>
<evidence type="ECO:0000256" key="3">
    <source>
        <dbReference type="ARBA" id="ARBA00022813"/>
    </source>
</evidence>
<dbReference type="InterPro" id="IPR016067">
    <property type="entry name" value="S-AdoMet_deCO2ase_core"/>
</dbReference>
<dbReference type="EMBL" id="MEVN01000008">
    <property type="protein sequence ID" value="OGC57636.1"/>
    <property type="molecule type" value="Genomic_DNA"/>
</dbReference>
<dbReference type="Proteomes" id="UP000177763">
    <property type="component" value="Unassembled WGS sequence"/>
</dbReference>
<dbReference type="InterPro" id="IPR017716">
    <property type="entry name" value="S-AdoMet_deCOase_pro-enz"/>
</dbReference>
<dbReference type="Pfam" id="PF02675">
    <property type="entry name" value="AdoMet_dc"/>
    <property type="match status" value="1"/>
</dbReference>
<keyword evidence="4" id="KW-0745">Spermidine biosynthesis</keyword>
<dbReference type="STRING" id="1802630.A3H26_02895"/>
<keyword evidence="6" id="KW-0865">Zymogen</keyword>
<keyword evidence="3" id="KW-0068">Autocatalytic cleavage</keyword>
<keyword evidence="7" id="KW-0456">Lyase</keyword>
<evidence type="ECO:0000256" key="6">
    <source>
        <dbReference type="ARBA" id="ARBA00023145"/>
    </source>
</evidence>
<protein>
    <submittedName>
        <fullName evidence="10">S-adenosylmethionine decarboxylase proenzyme</fullName>
    </submittedName>
</protein>
<dbReference type="Gene3D" id="3.60.90.10">
    <property type="entry name" value="S-adenosylmethionine decarboxylase"/>
    <property type="match status" value="1"/>
</dbReference>
<dbReference type="PANTHER" id="PTHR33866">
    <property type="entry name" value="S-ADENOSYLMETHIONINE DECARBOXYLASE PROENZYME"/>
    <property type="match status" value="1"/>
</dbReference>
<keyword evidence="5" id="KW-0620">Polyamine biosynthesis</keyword>
<dbReference type="GO" id="GO:0004014">
    <property type="term" value="F:adenosylmethionine decarboxylase activity"/>
    <property type="evidence" value="ECO:0007669"/>
    <property type="project" value="InterPro"/>
</dbReference>
<evidence type="ECO:0000256" key="8">
    <source>
        <dbReference type="ARBA" id="ARBA00023270"/>
    </source>
</evidence>
<comment type="cofactor">
    <cofactor evidence="1">
        <name>pyruvate</name>
        <dbReference type="ChEBI" id="CHEBI:15361"/>
    </cofactor>
</comment>
<evidence type="ECO:0000313" key="11">
    <source>
        <dbReference type="Proteomes" id="UP000177763"/>
    </source>
</evidence>
<accession>A0A1F4VJZ1</accession>
<reference evidence="10 11" key="1">
    <citation type="journal article" date="2016" name="Nat. Commun.">
        <title>Thousands of microbial genomes shed light on interconnected biogeochemical processes in an aquifer system.</title>
        <authorList>
            <person name="Anantharaman K."/>
            <person name="Brown C.T."/>
            <person name="Hug L.A."/>
            <person name="Sharon I."/>
            <person name="Castelle C.J."/>
            <person name="Probst A.J."/>
            <person name="Thomas B.C."/>
            <person name="Singh A."/>
            <person name="Wilkins M.J."/>
            <person name="Karaoz U."/>
            <person name="Brodie E.L."/>
            <person name="Williams K.H."/>
            <person name="Hubbard S.S."/>
            <person name="Banfield J.F."/>
        </authorList>
    </citation>
    <scope>NUCLEOTIDE SEQUENCE [LARGE SCALE GENOMIC DNA]</scope>
</reference>
<name>A0A1F4VJZ1_UNCKA</name>
<dbReference type="SUPFAM" id="SSF56276">
    <property type="entry name" value="S-adenosylmethionine decarboxylase"/>
    <property type="match status" value="1"/>
</dbReference>
<evidence type="ECO:0000256" key="2">
    <source>
        <dbReference type="ARBA" id="ARBA00022793"/>
    </source>
</evidence>
<evidence type="ECO:0000256" key="4">
    <source>
        <dbReference type="ARBA" id="ARBA00023066"/>
    </source>
</evidence>
<evidence type="ECO:0000256" key="7">
    <source>
        <dbReference type="ARBA" id="ARBA00023239"/>
    </source>
</evidence>
<dbReference type="InterPro" id="IPR003826">
    <property type="entry name" value="AdoMetDC_fam_prok"/>
</dbReference>
<dbReference type="NCBIfam" id="TIGR03330">
    <property type="entry name" value="SAM_DCase_Bsu"/>
    <property type="match status" value="1"/>
</dbReference>
<dbReference type="PANTHER" id="PTHR33866:SF2">
    <property type="entry name" value="S-ADENOSYLMETHIONINE DECARBOXYLASE PROENZYME"/>
    <property type="match status" value="1"/>
</dbReference>
<keyword evidence="2" id="KW-0210">Decarboxylase</keyword>